<dbReference type="Proteomes" id="UP001190700">
    <property type="component" value="Unassembled WGS sequence"/>
</dbReference>
<dbReference type="AlphaFoldDB" id="A0AAE0EXP0"/>
<feature type="compositionally biased region" description="Low complexity" evidence="1">
    <location>
        <begin position="452"/>
        <end position="463"/>
    </location>
</feature>
<protein>
    <submittedName>
        <fullName evidence="2">Uncharacterized protein</fullName>
    </submittedName>
</protein>
<evidence type="ECO:0000313" key="3">
    <source>
        <dbReference type="Proteomes" id="UP001190700"/>
    </source>
</evidence>
<reference evidence="2 3" key="1">
    <citation type="journal article" date="2015" name="Genome Biol. Evol.">
        <title>Comparative Genomics of a Bacterivorous Green Alga Reveals Evolutionary Causalities and Consequences of Phago-Mixotrophic Mode of Nutrition.</title>
        <authorList>
            <person name="Burns J.A."/>
            <person name="Paasch A."/>
            <person name="Narechania A."/>
            <person name="Kim E."/>
        </authorList>
    </citation>
    <scope>NUCLEOTIDE SEQUENCE [LARGE SCALE GENOMIC DNA]</scope>
    <source>
        <strain evidence="2 3">PLY_AMNH</strain>
    </source>
</reference>
<dbReference type="EMBL" id="LGRX02031972">
    <property type="protein sequence ID" value="KAK3244328.1"/>
    <property type="molecule type" value="Genomic_DNA"/>
</dbReference>
<proteinExistence type="predicted"/>
<evidence type="ECO:0000313" key="2">
    <source>
        <dbReference type="EMBL" id="KAK3244328.1"/>
    </source>
</evidence>
<sequence length="612" mass="60710">MGSKKKITFKPPEIPFVVVEQLGDIPVAAITSLDWVPFSANVDGTHPESRVPVCVQYSDGEWYYGLLIGVKPRVNEFLVVFTDGEIALCTKQETHYLKEIVESKEARLFVKCFNEQLAVCEVFNTWLSTVDIPLLALYTTTDPPASPGRSTELSVPKHAGPAVVAGAAAATAAETGAEETTAANCPAAQAGAAAAVAAAAASEAESEAAAADKAMSDAAAGGATAAGAGQAAVVAQAGAGKAVTAAADEAATGEALSEAAAGGKTAAGAAEVAATKTGAAQVAVEAQPGAKEAVTAASGAAASGAAAAGKAAAGKAISVAAAAGKAAAGKAAAGKAAAGKAAAGKAISVAAAGKAISVAAAAGAAATGEEGPDAAQAKISDANKAPSEIVDLTEDNAPVGSPSPATTSKPQTGNKAATAGAAAAGASKAGAAEAGAAKATSTKGQSRYRSLNGPAAAGASGNKAASAGAAETEAETPKGKKAKIEYPYVYCGTAYAIDKKTNLPGLFACLSYPESDAGSVYLEPISKMLEIADQPWYIEKEVAAQECQDYDKVQPVHIQEPVLRYLVDQHLEQCSTEEAASFMVKLVQEFGSKNSGGQKALMKLVRQQLAKD</sequence>
<accession>A0AAE0EXP0</accession>
<name>A0AAE0EXP0_9CHLO</name>
<keyword evidence="3" id="KW-1185">Reference proteome</keyword>
<feature type="region of interest" description="Disordered" evidence="1">
    <location>
        <begin position="393"/>
        <end position="420"/>
    </location>
</feature>
<evidence type="ECO:0000256" key="1">
    <source>
        <dbReference type="SAM" id="MobiDB-lite"/>
    </source>
</evidence>
<organism evidence="2 3">
    <name type="scientific">Cymbomonas tetramitiformis</name>
    <dbReference type="NCBI Taxonomy" id="36881"/>
    <lineage>
        <taxon>Eukaryota</taxon>
        <taxon>Viridiplantae</taxon>
        <taxon>Chlorophyta</taxon>
        <taxon>Pyramimonadophyceae</taxon>
        <taxon>Pyramimonadales</taxon>
        <taxon>Pyramimonadaceae</taxon>
        <taxon>Cymbomonas</taxon>
    </lineage>
</organism>
<comment type="caution">
    <text evidence="2">The sequence shown here is derived from an EMBL/GenBank/DDBJ whole genome shotgun (WGS) entry which is preliminary data.</text>
</comment>
<feature type="region of interest" description="Disordered" evidence="1">
    <location>
        <begin position="438"/>
        <end position="463"/>
    </location>
</feature>
<gene>
    <name evidence="2" type="ORF">CYMTET_46057</name>
</gene>